<evidence type="ECO:0000313" key="2">
    <source>
        <dbReference type="Proteomes" id="UP000190188"/>
    </source>
</evidence>
<protein>
    <recommendedName>
        <fullName evidence="3">Colicin import membrane protein</fullName>
    </recommendedName>
</protein>
<sequence length="266" mass="30262">MIDLLQRRSTNNRYKIGLVVLILSFLLLLVRPSFVEASDTGWDGALTTIDQLHDSFSALELTNKQNKQQIQVLRKQNNEKLKEINIQVQLIDKVKLDKLKTEADKSQKKYAPLLAEYTDLSKKTTEARKRKDHKSVLLFELKRNRMKASVHAARQEIMLKKDALTAAQKQATAKSKIVKDILVPVQSIKKQITAENKKITDFNKQRIAADKRYKAAVKQGDAVEAASELRLIVGALSQIHASQNKIYEWETMIRSAIYAAEAKLPK</sequence>
<keyword evidence="2" id="KW-1185">Reference proteome</keyword>
<dbReference type="AlphaFoldDB" id="A0A1T2X5G1"/>
<proteinExistence type="predicted"/>
<dbReference type="EMBL" id="MSZX01000009">
    <property type="protein sequence ID" value="OPA75114.1"/>
    <property type="molecule type" value="Genomic_DNA"/>
</dbReference>
<evidence type="ECO:0000313" key="1">
    <source>
        <dbReference type="EMBL" id="OPA75114.1"/>
    </source>
</evidence>
<evidence type="ECO:0008006" key="3">
    <source>
        <dbReference type="Google" id="ProtNLM"/>
    </source>
</evidence>
<gene>
    <name evidence="1" type="ORF">BVG16_21115</name>
</gene>
<dbReference type="OrthoDB" id="2666592at2"/>
<accession>A0A1T2X5G1</accession>
<dbReference type="Proteomes" id="UP000190188">
    <property type="component" value="Unassembled WGS sequence"/>
</dbReference>
<reference evidence="1 2" key="1">
    <citation type="submission" date="2017-01" db="EMBL/GenBank/DDBJ databases">
        <title>Genome analysis of Paenibacillus selenitrireducens ES3-24.</title>
        <authorList>
            <person name="Xu D."/>
            <person name="Yao R."/>
            <person name="Zheng S."/>
        </authorList>
    </citation>
    <scope>NUCLEOTIDE SEQUENCE [LARGE SCALE GENOMIC DNA]</scope>
    <source>
        <strain evidence="1 2">ES3-24</strain>
    </source>
</reference>
<comment type="caution">
    <text evidence="1">The sequence shown here is derived from an EMBL/GenBank/DDBJ whole genome shotgun (WGS) entry which is preliminary data.</text>
</comment>
<organism evidence="1 2">
    <name type="scientific">Paenibacillus selenitireducens</name>
    <dbReference type="NCBI Taxonomy" id="1324314"/>
    <lineage>
        <taxon>Bacteria</taxon>
        <taxon>Bacillati</taxon>
        <taxon>Bacillota</taxon>
        <taxon>Bacilli</taxon>
        <taxon>Bacillales</taxon>
        <taxon>Paenibacillaceae</taxon>
        <taxon>Paenibacillus</taxon>
    </lineage>
</organism>
<name>A0A1T2X5G1_9BACL</name>